<protein>
    <submittedName>
        <fullName evidence="1">Uncharacterized protein</fullName>
    </submittedName>
</protein>
<accession>A0A7K4M9R4</accession>
<proteinExistence type="predicted"/>
<dbReference type="AlphaFoldDB" id="A0A7K4M9R4"/>
<reference evidence="1 2" key="1">
    <citation type="journal article" date="2019" name="Environ. Microbiol.">
        <title>Genomics insights into ecotype formation of ammonia-oxidizing archaea in the deep ocean.</title>
        <authorList>
            <person name="Wang Y."/>
            <person name="Huang J.M."/>
            <person name="Cui G.J."/>
            <person name="Nunoura T."/>
            <person name="Takaki Y."/>
            <person name="Li W.L."/>
            <person name="Li J."/>
            <person name="Gao Z.M."/>
            <person name="Takai K."/>
            <person name="Zhang A.Q."/>
            <person name="Stepanauskas R."/>
        </authorList>
    </citation>
    <scope>NUCLEOTIDE SEQUENCE [LARGE SCALE GENOMIC DNA]</scope>
    <source>
        <strain evidence="1 2">L14</strain>
    </source>
</reference>
<comment type="caution">
    <text evidence="1">The sequence shown here is derived from an EMBL/GenBank/DDBJ whole genome shotgun (WGS) entry which is preliminary data.</text>
</comment>
<dbReference type="Proteomes" id="UP000587702">
    <property type="component" value="Unassembled WGS sequence"/>
</dbReference>
<evidence type="ECO:0000313" key="1">
    <source>
        <dbReference type="EMBL" id="NWJ20498.1"/>
    </source>
</evidence>
<evidence type="ECO:0000313" key="2">
    <source>
        <dbReference type="Proteomes" id="UP000587702"/>
    </source>
</evidence>
<dbReference type="EMBL" id="JACATI010000006">
    <property type="protein sequence ID" value="NWJ20498.1"/>
    <property type="molecule type" value="Genomic_DNA"/>
</dbReference>
<organism evidence="1 2">
    <name type="scientific">Marine Group I thaumarchaeote</name>
    <dbReference type="NCBI Taxonomy" id="2511932"/>
    <lineage>
        <taxon>Archaea</taxon>
        <taxon>Nitrososphaerota</taxon>
        <taxon>Marine Group I</taxon>
    </lineage>
</organism>
<name>A0A7K4M9R4_9ARCH</name>
<sequence>MELGFSVIEMVPNESYELAKGFKIRCKPNLLYDSWFYAEINKKKILNINDCAVDSYTQANYIHKITGDVDLLLTQFGYAAHIGDPEDIELRKSASKEKLNRIKIQAEVFHPKQIIPFASFIRFSHVDNSYMNDAMNQIDDIEKFIKQQTNASPIILYPGDKWIIGEDRDNQNSIEFFKQDFATKHQLFTDSPIIQLDELKKLASTYIKRIRDRNNWFIIKLFHSIQFFKTAKIYLKDLDLSIYFDLVNGIQEADFLKTDADIITDSDSIAFAFKFDFGADTLLVNARFRTSGGHTMNFFRLFLIGTLNNNGRAFPFGIAKFLFKEKSMWKTLYLEVILGKYNFK</sequence>
<gene>
    <name evidence="1" type="ORF">HX860_05465</name>
</gene>